<evidence type="ECO:0000313" key="2">
    <source>
        <dbReference type="Proteomes" id="UP001152795"/>
    </source>
</evidence>
<dbReference type="AlphaFoldDB" id="A0A6S7JY96"/>
<comment type="caution">
    <text evidence="1">The sequence shown here is derived from an EMBL/GenBank/DDBJ whole genome shotgun (WGS) entry which is preliminary data.</text>
</comment>
<sequence>NPQHESPFNYSAKTAKELSSSCGNLSFVPGRSLRRSYRSQNEELYHSADRITTLSFSSESVFTASHAGRNRSLPYWSSNEDFYHARAKGFSVSSGDFGLRPGKRTFT</sequence>
<protein>
    <submittedName>
        <fullName evidence="1">Uncharacterized protein</fullName>
    </submittedName>
</protein>
<dbReference type="EMBL" id="CACRXK020023635">
    <property type="protein sequence ID" value="CAB4037946.1"/>
    <property type="molecule type" value="Genomic_DNA"/>
</dbReference>
<gene>
    <name evidence="1" type="ORF">PACLA_8A008505</name>
</gene>
<dbReference type="Proteomes" id="UP001152795">
    <property type="component" value="Unassembled WGS sequence"/>
</dbReference>
<proteinExistence type="predicted"/>
<name>A0A6S7JY96_PARCT</name>
<reference evidence="1" key="1">
    <citation type="submission" date="2020-04" db="EMBL/GenBank/DDBJ databases">
        <authorList>
            <person name="Alioto T."/>
            <person name="Alioto T."/>
            <person name="Gomez Garrido J."/>
        </authorList>
    </citation>
    <scope>NUCLEOTIDE SEQUENCE</scope>
    <source>
        <strain evidence="1">A484AB</strain>
    </source>
</reference>
<keyword evidence="2" id="KW-1185">Reference proteome</keyword>
<accession>A0A6S7JY96</accession>
<feature type="non-terminal residue" evidence="1">
    <location>
        <position position="107"/>
    </location>
</feature>
<evidence type="ECO:0000313" key="1">
    <source>
        <dbReference type="EMBL" id="CAB4037946.1"/>
    </source>
</evidence>
<organism evidence="1 2">
    <name type="scientific">Paramuricea clavata</name>
    <name type="common">Red gorgonian</name>
    <name type="synonym">Violescent sea-whip</name>
    <dbReference type="NCBI Taxonomy" id="317549"/>
    <lineage>
        <taxon>Eukaryota</taxon>
        <taxon>Metazoa</taxon>
        <taxon>Cnidaria</taxon>
        <taxon>Anthozoa</taxon>
        <taxon>Octocorallia</taxon>
        <taxon>Malacalcyonacea</taxon>
        <taxon>Plexauridae</taxon>
        <taxon>Paramuricea</taxon>
    </lineage>
</organism>